<protein>
    <submittedName>
        <fullName evidence="1">Uncharacterized protein</fullName>
    </submittedName>
</protein>
<keyword evidence="2" id="KW-1185">Reference proteome</keyword>
<name>A0A1J4KVR3_9EUKA</name>
<comment type="caution">
    <text evidence="1">The sequence shown here is derived from an EMBL/GenBank/DDBJ whole genome shotgun (WGS) entry which is preliminary data.</text>
</comment>
<dbReference type="GeneID" id="94832350"/>
<dbReference type="VEuPathDB" id="TrichDB:TRFO_14169"/>
<reference evidence="1" key="1">
    <citation type="submission" date="2016-10" db="EMBL/GenBank/DDBJ databases">
        <authorList>
            <person name="Benchimol M."/>
            <person name="Almeida L.G."/>
            <person name="Vasconcelos A.T."/>
            <person name="Perreira-Neves A."/>
            <person name="Rosa I.A."/>
            <person name="Tasca T."/>
            <person name="Bogo M.R."/>
            <person name="de Souza W."/>
        </authorList>
    </citation>
    <scope>NUCLEOTIDE SEQUENCE [LARGE SCALE GENOMIC DNA]</scope>
    <source>
        <strain evidence="1">K</strain>
    </source>
</reference>
<dbReference type="RefSeq" id="XP_068368537.1">
    <property type="nucleotide sequence ID" value="XM_068497646.1"/>
</dbReference>
<dbReference type="Proteomes" id="UP000179807">
    <property type="component" value="Unassembled WGS sequence"/>
</dbReference>
<proteinExistence type="predicted"/>
<accession>A0A1J4KVR3</accession>
<dbReference type="OrthoDB" id="10468245at2759"/>
<sequence length="184" mass="20815">MQQQQLAMLEDAMNTRKRIDALTEETDRLKMKLSARTEILNRLQKLSLASASLLGSVDSSSTNTEMSSLQFLSKLDQSTAVNNTNDETEDDQLKLIVGKYLNQILAVLVSFSEENSGNLNILSLMQIENKLNQLFAFAEQKEIIPVTEATESWKKGMAQHQQLFDKINSIFNQAEEETNEEEPK</sequence>
<evidence type="ECO:0000313" key="2">
    <source>
        <dbReference type="Proteomes" id="UP000179807"/>
    </source>
</evidence>
<dbReference type="AlphaFoldDB" id="A0A1J4KVR3"/>
<organism evidence="1 2">
    <name type="scientific">Tritrichomonas foetus</name>
    <dbReference type="NCBI Taxonomy" id="1144522"/>
    <lineage>
        <taxon>Eukaryota</taxon>
        <taxon>Metamonada</taxon>
        <taxon>Parabasalia</taxon>
        <taxon>Tritrichomonadida</taxon>
        <taxon>Tritrichomonadidae</taxon>
        <taxon>Tritrichomonas</taxon>
    </lineage>
</organism>
<dbReference type="EMBL" id="MLAK01000229">
    <property type="protein sequence ID" value="OHT15401.1"/>
    <property type="molecule type" value="Genomic_DNA"/>
</dbReference>
<gene>
    <name evidence="1" type="ORF">TRFO_14169</name>
</gene>
<evidence type="ECO:0000313" key="1">
    <source>
        <dbReference type="EMBL" id="OHT15401.1"/>
    </source>
</evidence>